<dbReference type="AlphaFoldDB" id="A0A849BLQ2"/>
<dbReference type="NCBIfam" id="NF033788">
    <property type="entry name" value="HTH_metalloreg"/>
    <property type="match status" value="1"/>
</dbReference>
<dbReference type="Gene3D" id="1.10.10.10">
    <property type="entry name" value="Winged helix-like DNA-binding domain superfamily/Winged helix DNA-binding domain"/>
    <property type="match status" value="1"/>
</dbReference>
<dbReference type="EMBL" id="JABEMA010000006">
    <property type="protein sequence ID" value="NNH21732.1"/>
    <property type="molecule type" value="Genomic_DNA"/>
</dbReference>
<dbReference type="InterPro" id="IPR001845">
    <property type="entry name" value="HTH_ArsR_DNA-bd_dom"/>
</dbReference>
<feature type="region of interest" description="Disordered" evidence="4">
    <location>
        <begin position="125"/>
        <end position="160"/>
    </location>
</feature>
<keyword evidence="3" id="KW-0804">Transcription</keyword>
<feature type="domain" description="HTH arsR-type" evidence="5">
    <location>
        <begin position="17"/>
        <end position="112"/>
    </location>
</feature>
<dbReference type="InterPro" id="IPR011991">
    <property type="entry name" value="ArsR-like_HTH"/>
</dbReference>
<comment type="caution">
    <text evidence="6">The sequence shown here is derived from an EMBL/GenBank/DDBJ whole genome shotgun (WGS) entry which is preliminary data.</text>
</comment>
<organism evidence="6 7">
    <name type="scientific">Pseudokineococcus marinus</name>
    <dbReference type="NCBI Taxonomy" id="351215"/>
    <lineage>
        <taxon>Bacteria</taxon>
        <taxon>Bacillati</taxon>
        <taxon>Actinomycetota</taxon>
        <taxon>Actinomycetes</taxon>
        <taxon>Kineosporiales</taxon>
        <taxon>Kineosporiaceae</taxon>
        <taxon>Pseudokineococcus</taxon>
    </lineage>
</organism>
<dbReference type="InterPro" id="IPR051081">
    <property type="entry name" value="HTH_MetalResp_TranReg"/>
</dbReference>
<dbReference type="PANTHER" id="PTHR33154">
    <property type="entry name" value="TRANSCRIPTIONAL REGULATOR, ARSR FAMILY"/>
    <property type="match status" value="1"/>
</dbReference>
<dbReference type="PRINTS" id="PR00778">
    <property type="entry name" value="HTHARSR"/>
</dbReference>
<evidence type="ECO:0000313" key="7">
    <source>
        <dbReference type="Proteomes" id="UP000555552"/>
    </source>
</evidence>
<feature type="compositionally biased region" description="Polar residues" evidence="4">
    <location>
        <begin position="151"/>
        <end position="160"/>
    </location>
</feature>
<keyword evidence="2" id="KW-0238">DNA-binding</keyword>
<dbReference type="CDD" id="cd00090">
    <property type="entry name" value="HTH_ARSR"/>
    <property type="match status" value="1"/>
</dbReference>
<dbReference type="PANTHER" id="PTHR33154:SF33">
    <property type="entry name" value="TRANSCRIPTIONAL REPRESSOR SDPR"/>
    <property type="match status" value="1"/>
</dbReference>
<evidence type="ECO:0000313" key="6">
    <source>
        <dbReference type="EMBL" id="NNH21732.1"/>
    </source>
</evidence>
<dbReference type="GO" id="GO:0003677">
    <property type="term" value="F:DNA binding"/>
    <property type="evidence" value="ECO:0007669"/>
    <property type="project" value="UniProtKB-KW"/>
</dbReference>
<gene>
    <name evidence="6" type="ORF">HLB09_01235</name>
</gene>
<evidence type="ECO:0000256" key="2">
    <source>
        <dbReference type="ARBA" id="ARBA00023125"/>
    </source>
</evidence>
<dbReference type="Pfam" id="PF01022">
    <property type="entry name" value="HTH_5"/>
    <property type="match status" value="1"/>
</dbReference>
<accession>A0A849BLQ2</accession>
<evidence type="ECO:0000256" key="1">
    <source>
        <dbReference type="ARBA" id="ARBA00023015"/>
    </source>
</evidence>
<sequence length="160" mass="16072">MTAGPGVVARQTARGSEEGTALLAAACLFRSLADPSRLSILRHLALGERRVVDLMAHLGLAQATVSGHLACLRDCGLVTSRPQGRASLFSLAVGPELLELLVAAERVLAATGDAVTLCPTYGADSTADAGGSTTDTPASSLPAPGPPAEATTSGTVRGAR</sequence>
<proteinExistence type="predicted"/>
<name>A0A849BLQ2_9ACTN</name>
<dbReference type="Proteomes" id="UP000555552">
    <property type="component" value="Unassembled WGS sequence"/>
</dbReference>
<dbReference type="PROSITE" id="PS50987">
    <property type="entry name" value="HTH_ARSR_2"/>
    <property type="match status" value="1"/>
</dbReference>
<protein>
    <submittedName>
        <fullName evidence="6">Winged helix-turn-helix transcriptional regulator</fullName>
    </submittedName>
</protein>
<dbReference type="SUPFAM" id="SSF46785">
    <property type="entry name" value="Winged helix' DNA-binding domain"/>
    <property type="match status" value="1"/>
</dbReference>
<keyword evidence="7" id="KW-1185">Reference proteome</keyword>
<dbReference type="InterPro" id="IPR036390">
    <property type="entry name" value="WH_DNA-bd_sf"/>
</dbReference>
<evidence type="ECO:0000259" key="5">
    <source>
        <dbReference type="PROSITE" id="PS50987"/>
    </source>
</evidence>
<keyword evidence="1" id="KW-0805">Transcription regulation</keyword>
<evidence type="ECO:0000256" key="4">
    <source>
        <dbReference type="SAM" id="MobiDB-lite"/>
    </source>
</evidence>
<reference evidence="6 7" key="1">
    <citation type="submission" date="2020-05" db="EMBL/GenBank/DDBJ databases">
        <title>MicrobeNet Type strains.</title>
        <authorList>
            <person name="Nicholson A.C."/>
        </authorList>
    </citation>
    <scope>NUCLEOTIDE SEQUENCE [LARGE SCALE GENOMIC DNA]</scope>
    <source>
        <strain evidence="6 7">JCM 14547</strain>
    </source>
</reference>
<dbReference type="InterPro" id="IPR036388">
    <property type="entry name" value="WH-like_DNA-bd_sf"/>
</dbReference>
<dbReference type="SMART" id="SM00418">
    <property type="entry name" value="HTH_ARSR"/>
    <property type="match status" value="1"/>
</dbReference>
<dbReference type="GO" id="GO:0003700">
    <property type="term" value="F:DNA-binding transcription factor activity"/>
    <property type="evidence" value="ECO:0007669"/>
    <property type="project" value="InterPro"/>
</dbReference>
<evidence type="ECO:0000256" key="3">
    <source>
        <dbReference type="ARBA" id="ARBA00023163"/>
    </source>
</evidence>